<reference evidence="2 3" key="1">
    <citation type="submission" date="2018-06" db="EMBL/GenBank/DDBJ databases">
        <title>Genomic Encyclopedia of Type Strains, Phase III (KMG-III): the genomes of soil and plant-associated and newly described type strains.</title>
        <authorList>
            <person name="Whitman W."/>
        </authorList>
    </citation>
    <scope>NUCLEOTIDE SEQUENCE [LARGE SCALE GENOMIC DNA]</scope>
    <source>
        <strain evidence="2 3">CECT 7646</strain>
    </source>
</reference>
<evidence type="ECO:0000313" key="2">
    <source>
        <dbReference type="EMBL" id="PYE78194.1"/>
    </source>
</evidence>
<dbReference type="EMBL" id="QJTC01000009">
    <property type="protein sequence ID" value="PYE78194.1"/>
    <property type="molecule type" value="Genomic_DNA"/>
</dbReference>
<evidence type="ECO:0008006" key="4">
    <source>
        <dbReference type="Google" id="ProtNLM"/>
    </source>
</evidence>
<name>A0A318SH67_9BURK</name>
<feature type="compositionally biased region" description="Polar residues" evidence="1">
    <location>
        <begin position="55"/>
        <end position="65"/>
    </location>
</feature>
<comment type="caution">
    <text evidence="2">The sequence shown here is derived from an EMBL/GenBank/DDBJ whole genome shotgun (WGS) entry which is preliminary data.</text>
</comment>
<gene>
    <name evidence="2" type="ORF">DFQ15_109107</name>
</gene>
<organism evidence="2 3">
    <name type="scientific">Xylophilus ampelinus</name>
    <dbReference type="NCBI Taxonomy" id="54067"/>
    <lineage>
        <taxon>Bacteria</taxon>
        <taxon>Pseudomonadati</taxon>
        <taxon>Pseudomonadota</taxon>
        <taxon>Betaproteobacteria</taxon>
        <taxon>Burkholderiales</taxon>
        <taxon>Xylophilus</taxon>
    </lineage>
</organism>
<dbReference type="Proteomes" id="UP000247540">
    <property type="component" value="Unassembled WGS sequence"/>
</dbReference>
<accession>A0A318SH67</accession>
<sequence length="685" mass="73716">MHVRPTNPVTPSSPDAMQSHGDNEDANRAQQTSSQPATLLTNPSLGALGPRGSRHFSSASTSDTESYYDASDTFEALSPEIEAAQTQQTRAARPPASLVAQSMINGAQMLSGAVSNAASKLWSMMDLRTMLQIHADDPALLRILRGSDPEMGVEHTLTSCREQVEKLQHLIERTPDLAPRFRDQMLGDIKAVLDALRPLEHGMPATGRALKSLANLVNTWPLLVPSPWMADELKTFTYTLGAVIKGVLSISASALRPTTDGLPFPLMGGQLGRDANESHLYHALVNGMFLATVLPKKFGNEAVRHQADAIQNNMGYVAAASIACVAMVITPFFWSSLNALGERLQDGASRLGADIAQRAGFEAQAQQLRARLTPGTVTSEMRSQLTALYNRLNEGLEVFQQARRDFAGPDGGRELTKTLNAQCTHLLESLDKCSKRLSSTLQLDGFRPDGTLSISLPREPANDDFSSKLALALLSAAVTGITVYLIQPDRIGTVGLLTDTLIVTTVMMQSVFNKQSTRQDSMERFKAMCAGSMILALGLSAEKLSVTLANQSLIEASPSSPYYAGVAMTLMSMTMPGPIACGSETAMNWGGSQIMRMFNGPDGTPLATGMPSSPEQAQAQLQATTEYLRRLTPPELEAYHGIAAESMLQAIQSAHPQAEARRPSGVTITELPDEDDIAKHAEITE</sequence>
<dbReference type="AlphaFoldDB" id="A0A318SH67"/>
<proteinExistence type="predicted"/>
<feature type="compositionally biased region" description="Polar residues" evidence="1">
    <location>
        <begin position="7"/>
        <end position="16"/>
    </location>
</feature>
<dbReference type="OrthoDB" id="6008453at2"/>
<feature type="region of interest" description="Disordered" evidence="1">
    <location>
        <begin position="1"/>
        <end position="67"/>
    </location>
</feature>
<dbReference type="NCBIfam" id="NF041377">
    <property type="entry name" value="XopX"/>
    <property type="match status" value="1"/>
</dbReference>
<keyword evidence="3" id="KW-1185">Reference proteome</keyword>
<dbReference type="RefSeq" id="WP_146228678.1">
    <property type="nucleotide sequence ID" value="NZ_JAMOFZ010000009.1"/>
</dbReference>
<protein>
    <recommendedName>
        <fullName evidence="4">Type III secretion system effector protein</fullName>
    </recommendedName>
</protein>
<feature type="compositionally biased region" description="Polar residues" evidence="1">
    <location>
        <begin position="28"/>
        <end position="44"/>
    </location>
</feature>
<evidence type="ECO:0000256" key="1">
    <source>
        <dbReference type="SAM" id="MobiDB-lite"/>
    </source>
</evidence>
<evidence type="ECO:0000313" key="3">
    <source>
        <dbReference type="Proteomes" id="UP000247540"/>
    </source>
</evidence>